<dbReference type="Pfam" id="PF13086">
    <property type="entry name" value="AAA_11"/>
    <property type="match status" value="2"/>
</dbReference>
<evidence type="ECO:0000259" key="1">
    <source>
        <dbReference type="Pfam" id="PF13086"/>
    </source>
</evidence>
<sequence>MVDAVASQQQLHKILLSWDYFELWKRCEAGGGVYEELKPVPQTFASIKAYQAVMEPLLLEECCAQIMRGVEEGEVMTPHPAVVASHEHREEFLVVRLVMQAGVTELYTDNDLVLICKENPEAENVNTALHALGFCEAHEGQQMLRIKFFLSPGGQAGGAQGAQRARAMCAGLSTPSSCWWLLRLGNTSTITREWTALQHAHLVPFMDTLISGKPRSAPASKHLDIPPGMRAAMERECNPSQMSALQAGLDGTPVVLIQGPPGTGKTRTILNLLSVIMHSAHKSSIAVMTAAAGAGAGGKSADRVGVAALLPPSPADRADLWCSQCPWLLGPPGSEAMAVAAAAGGALVVNVRDEVTPYDPIPPGAGVHDDCFGLLRRVVPHRVTRHMGPKAHVLVCAPSNSALDEIVMRILRSGLMDKDGANFAPSLVRVGVRSHHSVEAVSLDNIVD</sequence>
<dbReference type="Proteomes" id="UP001054857">
    <property type="component" value="Unassembled WGS sequence"/>
</dbReference>
<dbReference type="Gene3D" id="3.40.50.300">
    <property type="entry name" value="P-loop containing nucleotide triphosphate hydrolases"/>
    <property type="match status" value="1"/>
</dbReference>
<feature type="non-terminal residue" evidence="2">
    <location>
        <position position="448"/>
    </location>
</feature>
<dbReference type="PANTHER" id="PTHR10887">
    <property type="entry name" value="DNA2/NAM7 HELICASE FAMILY"/>
    <property type="match status" value="1"/>
</dbReference>
<feature type="domain" description="DNA2/NAM7 helicase helicase" evidence="1">
    <location>
        <begin position="362"/>
        <end position="447"/>
    </location>
</feature>
<dbReference type="InterPro" id="IPR045055">
    <property type="entry name" value="DNA2/NAM7-like"/>
</dbReference>
<proteinExistence type="predicted"/>
<gene>
    <name evidence="2" type="ORF">Agub_g13208</name>
</gene>
<dbReference type="InterPro" id="IPR041677">
    <property type="entry name" value="DNA2/NAM7_AAA_11"/>
</dbReference>
<dbReference type="EMBL" id="BMAR01000043">
    <property type="protein sequence ID" value="GFR51044.1"/>
    <property type="molecule type" value="Genomic_DNA"/>
</dbReference>
<reference evidence="2 3" key="1">
    <citation type="journal article" date="2021" name="Sci. Rep.">
        <title>Genome sequencing of the multicellular alga Astrephomene provides insights into convergent evolution of germ-soma differentiation.</title>
        <authorList>
            <person name="Yamashita S."/>
            <person name="Yamamoto K."/>
            <person name="Matsuzaki R."/>
            <person name="Suzuki S."/>
            <person name="Yamaguchi H."/>
            <person name="Hirooka S."/>
            <person name="Minakuchi Y."/>
            <person name="Miyagishima S."/>
            <person name="Kawachi M."/>
            <person name="Toyoda A."/>
            <person name="Nozaki H."/>
        </authorList>
    </citation>
    <scope>NUCLEOTIDE SEQUENCE [LARGE SCALE GENOMIC DNA]</scope>
    <source>
        <strain evidence="2 3">NIES-4017</strain>
    </source>
</reference>
<dbReference type="PANTHER" id="PTHR10887:SF538">
    <property type="entry name" value="HELICASE MAGATAMA 3-RELATED"/>
    <property type="match status" value="1"/>
</dbReference>
<dbReference type="SUPFAM" id="SSF52540">
    <property type="entry name" value="P-loop containing nucleoside triphosphate hydrolases"/>
    <property type="match status" value="1"/>
</dbReference>
<evidence type="ECO:0000313" key="3">
    <source>
        <dbReference type="Proteomes" id="UP001054857"/>
    </source>
</evidence>
<evidence type="ECO:0000313" key="2">
    <source>
        <dbReference type="EMBL" id="GFR51044.1"/>
    </source>
</evidence>
<dbReference type="AlphaFoldDB" id="A0AAD3DZV0"/>
<accession>A0AAD3DZV0</accession>
<comment type="caution">
    <text evidence="2">The sequence shown here is derived from an EMBL/GenBank/DDBJ whole genome shotgun (WGS) entry which is preliminary data.</text>
</comment>
<dbReference type="GO" id="GO:0004386">
    <property type="term" value="F:helicase activity"/>
    <property type="evidence" value="ECO:0007669"/>
    <property type="project" value="InterPro"/>
</dbReference>
<keyword evidence="3" id="KW-1185">Reference proteome</keyword>
<feature type="domain" description="DNA2/NAM7 helicase helicase" evidence="1">
    <location>
        <begin position="237"/>
        <end position="279"/>
    </location>
</feature>
<protein>
    <recommendedName>
        <fullName evidence="1">DNA2/NAM7 helicase helicase domain-containing protein</fullName>
    </recommendedName>
</protein>
<name>A0AAD3DZV0_9CHLO</name>
<organism evidence="2 3">
    <name type="scientific">Astrephomene gubernaculifera</name>
    <dbReference type="NCBI Taxonomy" id="47775"/>
    <lineage>
        <taxon>Eukaryota</taxon>
        <taxon>Viridiplantae</taxon>
        <taxon>Chlorophyta</taxon>
        <taxon>core chlorophytes</taxon>
        <taxon>Chlorophyceae</taxon>
        <taxon>CS clade</taxon>
        <taxon>Chlamydomonadales</taxon>
        <taxon>Astrephomenaceae</taxon>
        <taxon>Astrephomene</taxon>
    </lineage>
</organism>
<dbReference type="InterPro" id="IPR027417">
    <property type="entry name" value="P-loop_NTPase"/>
</dbReference>